<proteinExistence type="predicted"/>
<evidence type="ECO:0000313" key="3">
    <source>
        <dbReference type="Proteomes" id="UP001519363"/>
    </source>
</evidence>
<keyword evidence="1" id="KW-1133">Transmembrane helix</keyword>
<evidence type="ECO:0000313" key="2">
    <source>
        <dbReference type="EMBL" id="MBP2477334.1"/>
    </source>
</evidence>
<dbReference type="RefSeq" id="WP_249044540.1">
    <property type="nucleotide sequence ID" value="NZ_JAGIOO010000001.1"/>
</dbReference>
<accession>A0ABS5AL92</accession>
<dbReference type="PANTHER" id="PTHR28008">
    <property type="entry name" value="DOMAIN PROTEIN, PUTATIVE (AFU_ORTHOLOGUE AFUA_3G10980)-RELATED"/>
    <property type="match status" value="1"/>
</dbReference>
<dbReference type="PANTHER" id="PTHR28008:SF1">
    <property type="entry name" value="DOMAIN PROTEIN, PUTATIVE (AFU_ORTHOLOGUE AFUA_3G10980)-RELATED"/>
    <property type="match status" value="1"/>
</dbReference>
<protein>
    <submittedName>
        <fullName evidence="2">VanZ family protein</fullName>
    </submittedName>
</protein>
<reference evidence="2 3" key="1">
    <citation type="submission" date="2021-03" db="EMBL/GenBank/DDBJ databases">
        <title>Sequencing the genomes of 1000 actinobacteria strains.</title>
        <authorList>
            <person name="Klenk H.-P."/>
        </authorList>
    </citation>
    <scope>NUCLEOTIDE SEQUENCE [LARGE SCALE GENOMIC DNA]</scope>
    <source>
        <strain evidence="2 3">DSM 44580</strain>
    </source>
</reference>
<feature type="transmembrane region" description="Helical" evidence="1">
    <location>
        <begin position="24"/>
        <end position="41"/>
    </location>
</feature>
<keyword evidence="3" id="KW-1185">Reference proteome</keyword>
<gene>
    <name evidence="2" type="ORF">JOF53_006206</name>
</gene>
<evidence type="ECO:0000256" key="1">
    <source>
        <dbReference type="SAM" id="Phobius"/>
    </source>
</evidence>
<dbReference type="EMBL" id="JAGIOO010000001">
    <property type="protein sequence ID" value="MBP2477334.1"/>
    <property type="molecule type" value="Genomic_DNA"/>
</dbReference>
<sequence>MLLSVVILFTPASGVPSAPPGTDKVIHFSLFLLLAVTGCLARFPVLPLLVGLAVWAGLSEVLQAVLPIGRTGGVADALADVLGALAGVAGWHLVRRWRVSSG</sequence>
<keyword evidence="1" id="KW-0472">Membrane</keyword>
<name>A0ABS5AL92_9PSEU</name>
<keyword evidence="1" id="KW-0812">Transmembrane</keyword>
<feature type="transmembrane region" description="Helical" evidence="1">
    <location>
        <begin position="74"/>
        <end position="94"/>
    </location>
</feature>
<organism evidence="2 3">
    <name type="scientific">Crossiella equi</name>
    <dbReference type="NCBI Taxonomy" id="130796"/>
    <lineage>
        <taxon>Bacteria</taxon>
        <taxon>Bacillati</taxon>
        <taxon>Actinomycetota</taxon>
        <taxon>Actinomycetes</taxon>
        <taxon>Pseudonocardiales</taxon>
        <taxon>Pseudonocardiaceae</taxon>
        <taxon>Crossiella</taxon>
    </lineage>
</organism>
<comment type="caution">
    <text evidence="2">The sequence shown here is derived from an EMBL/GenBank/DDBJ whole genome shotgun (WGS) entry which is preliminary data.</text>
</comment>
<dbReference type="Proteomes" id="UP001519363">
    <property type="component" value="Unassembled WGS sequence"/>
</dbReference>